<gene>
    <name evidence="1" type="ORF">ONZ52_13880</name>
</gene>
<comment type="caution">
    <text evidence="1">The sequence shown here is derived from an EMBL/GenBank/DDBJ whole genome shotgun (WGS) entry which is preliminary data.</text>
</comment>
<dbReference type="RefSeq" id="WP_265219270.1">
    <property type="nucleotide sequence ID" value="NZ_JAPEUL010000007.1"/>
</dbReference>
<dbReference type="EMBL" id="JAPEUL010000007">
    <property type="protein sequence ID" value="MCW4629981.1"/>
    <property type="molecule type" value="Genomic_DNA"/>
</dbReference>
<evidence type="ECO:0008006" key="3">
    <source>
        <dbReference type="Google" id="ProtNLM"/>
    </source>
</evidence>
<protein>
    <recommendedName>
        <fullName evidence="3">Peptidase C39 domain-containing protein</fullName>
    </recommendedName>
</protein>
<sequence>MISPIIQEETTGCGIASVANVVGKSYAEMKALANSMGIYASDTSLWSDTQYVRHMLSRVGVEATENEILFESWGALPDLALLAIKHHQEEGRDFWHWVVFKRVDGRDLVLDSASYLTSNIRTDFNAMQPKWYIGLKTIKR</sequence>
<name>A0ABT3KHG2_9GAMM</name>
<accession>A0ABT3KHG2</accession>
<dbReference type="Proteomes" id="UP001431181">
    <property type="component" value="Unassembled WGS sequence"/>
</dbReference>
<keyword evidence="2" id="KW-1185">Reference proteome</keyword>
<organism evidence="1 2">
    <name type="scientific">Marinomonas rhodophyticola</name>
    <dbReference type="NCBI Taxonomy" id="2992803"/>
    <lineage>
        <taxon>Bacteria</taxon>
        <taxon>Pseudomonadati</taxon>
        <taxon>Pseudomonadota</taxon>
        <taxon>Gammaproteobacteria</taxon>
        <taxon>Oceanospirillales</taxon>
        <taxon>Oceanospirillaceae</taxon>
        <taxon>Marinomonas</taxon>
    </lineage>
</organism>
<evidence type="ECO:0000313" key="1">
    <source>
        <dbReference type="EMBL" id="MCW4629981.1"/>
    </source>
</evidence>
<proteinExistence type="predicted"/>
<dbReference type="Gene3D" id="3.90.70.10">
    <property type="entry name" value="Cysteine proteinases"/>
    <property type="match status" value="1"/>
</dbReference>
<evidence type="ECO:0000313" key="2">
    <source>
        <dbReference type="Proteomes" id="UP001431181"/>
    </source>
</evidence>
<reference evidence="1" key="1">
    <citation type="submission" date="2022-11" db="EMBL/GenBank/DDBJ databases">
        <title>Marinomonas sp. nov., isolated from marine algae.</title>
        <authorList>
            <person name="Choi D.G."/>
            <person name="Kim J.M."/>
            <person name="Lee J.K."/>
            <person name="Baek J.H."/>
            <person name="Jeon C.O."/>
        </authorList>
    </citation>
    <scope>NUCLEOTIDE SEQUENCE</scope>
    <source>
        <strain evidence="1">KJ51-3</strain>
    </source>
</reference>